<protein>
    <recommendedName>
        <fullName evidence="4">TauD/TfdA-like domain-containing protein</fullName>
    </recommendedName>
</protein>
<dbReference type="Gene3D" id="3.60.130.10">
    <property type="entry name" value="Clavaminate synthase-like"/>
    <property type="match status" value="1"/>
</dbReference>
<reference evidence="5 6" key="1">
    <citation type="submission" date="2018-08" db="EMBL/GenBank/DDBJ databases">
        <title>Recombination of ecologically and evolutionarily significant loci maintains genetic cohesion in the Pseudomonas syringae species complex.</title>
        <authorList>
            <person name="Dillon M."/>
            <person name="Thakur S."/>
            <person name="Almeida R.N.D."/>
            <person name="Weir B.S."/>
            <person name="Guttman D.S."/>
        </authorList>
    </citation>
    <scope>NUCLEOTIDE SEQUENCE [LARGE SCALE GENOMIC DNA]</scope>
    <source>
        <strain evidence="5 6">ICMP 7846</strain>
    </source>
</reference>
<feature type="non-terminal residue" evidence="5">
    <location>
        <position position="1"/>
    </location>
</feature>
<dbReference type="Proteomes" id="UP000270834">
    <property type="component" value="Unassembled WGS sequence"/>
</dbReference>
<comment type="caution">
    <text evidence="5">The sequence shown here is derived from an EMBL/GenBank/DDBJ whole genome shotgun (WGS) entry which is preliminary data.</text>
</comment>
<evidence type="ECO:0000259" key="4">
    <source>
        <dbReference type="Pfam" id="PF02668"/>
    </source>
</evidence>
<dbReference type="InterPro" id="IPR003819">
    <property type="entry name" value="TauD/TfdA-like"/>
</dbReference>
<dbReference type="InterPro" id="IPR050411">
    <property type="entry name" value="AlphaKG_dependent_hydroxylases"/>
</dbReference>
<dbReference type="AlphaFoldDB" id="A0A3M5DW78"/>
<evidence type="ECO:0000256" key="3">
    <source>
        <dbReference type="ARBA" id="ARBA00023194"/>
    </source>
</evidence>
<accession>A0A3M5DW78</accession>
<evidence type="ECO:0000313" key="5">
    <source>
        <dbReference type="EMBL" id="RMS53407.1"/>
    </source>
</evidence>
<dbReference type="GO" id="GO:0016706">
    <property type="term" value="F:2-oxoglutarate-dependent dioxygenase activity"/>
    <property type="evidence" value="ECO:0007669"/>
    <property type="project" value="UniProtKB-ARBA"/>
</dbReference>
<evidence type="ECO:0000256" key="1">
    <source>
        <dbReference type="ARBA" id="ARBA00001954"/>
    </source>
</evidence>
<dbReference type="Pfam" id="PF02668">
    <property type="entry name" value="TauD"/>
    <property type="match status" value="1"/>
</dbReference>
<keyword evidence="3" id="KW-0045">Antibiotic biosynthesis</keyword>
<proteinExistence type="predicted"/>
<dbReference type="PANTHER" id="PTHR10696">
    <property type="entry name" value="GAMMA-BUTYROBETAINE HYDROXYLASE-RELATED"/>
    <property type="match status" value="1"/>
</dbReference>
<dbReference type="SUPFAM" id="SSF51197">
    <property type="entry name" value="Clavaminate synthase-like"/>
    <property type="match status" value="1"/>
</dbReference>
<organism evidence="5 6">
    <name type="scientific">Pseudomonas aeruginosa</name>
    <dbReference type="NCBI Taxonomy" id="287"/>
    <lineage>
        <taxon>Bacteria</taxon>
        <taxon>Pseudomonadati</taxon>
        <taxon>Pseudomonadota</taxon>
        <taxon>Gammaproteobacteria</taxon>
        <taxon>Pseudomonadales</taxon>
        <taxon>Pseudomonadaceae</taxon>
        <taxon>Pseudomonas</taxon>
    </lineage>
</organism>
<dbReference type="InterPro" id="IPR042098">
    <property type="entry name" value="TauD-like_sf"/>
</dbReference>
<comment type="cofactor">
    <cofactor evidence="1">
        <name>Fe(2+)</name>
        <dbReference type="ChEBI" id="CHEBI:29033"/>
    </cofactor>
</comment>
<feature type="domain" description="TauD/TfdA-like" evidence="4">
    <location>
        <begin position="11"/>
        <end position="148"/>
    </location>
</feature>
<evidence type="ECO:0000256" key="2">
    <source>
        <dbReference type="ARBA" id="ARBA00023002"/>
    </source>
</evidence>
<dbReference type="PANTHER" id="PTHR10696:SF56">
    <property type="entry name" value="TAUD_TFDA-LIKE DOMAIN-CONTAINING PROTEIN"/>
    <property type="match status" value="1"/>
</dbReference>
<sequence length="176" mass="19986">RAGLGLSWREAFQTDSRAEVEAFCAEHRIAHAWIGDEHLRTWQRRAAFQRHPYTGERLWFNHGMFFHATSLEPGLRDALLRSVAEEDLPYQTYYGDGSPIEAQTLATIRSAIDRETRRFDWRVGDVLILDNMLAQHGREPFRGPRRILTIMSTPYSSLAPADVPPTPSRLALGGAA</sequence>
<name>A0A3M5DW78_PSEAI</name>
<evidence type="ECO:0000313" key="6">
    <source>
        <dbReference type="Proteomes" id="UP000270834"/>
    </source>
</evidence>
<keyword evidence="2" id="KW-0560">Oxidoreductase</keyword>
<gene>
    <name evidence="5" type="ORF">ALP65_03427</name>
</gene>
<dbReference type="GO" id="GO:0017000">
    <property type="term" value="P:antibiotic biosynthetic process"/>
    <property type="evidence" value="ECO:0007669"/>
    <property type="project" value="UniProtKB-KW"/>
</dbReference>
<dbReference type="EMBL" id="RBSQ01000727">
    <property type="protein sequence ID" value="RMS53407.1"/>
    <property type="molecule type" value="Genomic_DNA"/>
</dbReference>